<gene>
    <name evidence="1" type="ORF">NCTC12272_00297</name>
</gene>
<organism evidence="1 2">
    <name type="scientific">Legionella pneumophila subsp. pascullei</name>
    <dbReference type="NCBI Taxonomy" id="91890"/>
    <lineage>
        <taxon>Bacteria</taxon>
        <taxon>Pseudomonadati</taxon>
        <taxon>Pseudomonadota</taxon>
        <taxon>Gammaproteobacteria</taxon>
        <taxon>Legionellales</taxon>
        <taxon>Legionellaceae</taxon>
        <taxon>Legionella</taxon>
    </lineage>
</organism>
<dbReference type="Proteomes" id="UP000249566">
    <property type="component" value="Chromosome 1"/>
</dbReference>
<name>A0AAX2IT96_LEGPN</name>
<dbReference type="AlphaFoldDB" id="A0AAX2IT96"/>
<proteinExistence type="predicted"/>
<reference evidence="1 2" key="1">
    <citation type="submission" date="2018-06" db="EMBL/GenBank/DDBJ databases">
        <authorList>
            <consortium name="Pathogen Informatics"/>
            <person name="Doyle S."/>
        </authorList>
    </citation>
    <scope>NUCLEOTIDE SEQUENCE [LARGE SCALE GENOMIC DNA]</scope>
    <source>
        <strain evidence="1 2">NCTC12272</strain>
    </source>
</reference>
<protein>
    <submittedName>
        <fullName evidence="1">Uncharacterized protein</fullName>
    </submittedName>
</protein>
<sequence>MFFKLEKHNPILCIAILEQYGNNPKGLFF</sequence>
<accession>A0AAX2IT96</accession>
<dbReference type="EMBL" id="LS483412">
    <property type="protein sequence ID" value="SQG89131.1"/>
    <property type="molecule type" value="Genomic_DNA"/>
</dbReference>
<evidence type="ECO:0000313" key="1">
    <source>
        <dbReference type="EMBL" id="SQG89131.1"/>
    </source>
</evidence>
<evidence type="ECO:0000313" key="2">
    <source>
        <dbReference type="Proteomes" id="UP000249566"/>
    </source>
</evidence>